<comment type="caution">
    <text evidence="5">The sequence shown here is derived from an EMBL/GenBank/DDBJ whole genome shotgun (WGS) entry which is preliminary data.</text>
</comment>
<feature type="domain" description="NACHT" evidence="4">
    <location>
        <begin position="102"/>
        <end position="271"/>
    </location>
</feature>
<accession>A0ABP0G2M9</accession>
<evidence type="ECO:0000259" key="4">
    <source>
        <dbReference type="Pfam" id="PF05729"/>
    </source>
</evidence>
<keyword evidence="2" id="KW-0677">Repeat</keyword>
<reference evidence="5 6" key="1">
    <citation type="submission" date="2024-02" db="EMBL/GenBank/DDBJ databases">
        <authorList>
            <person name="Daric V."/>
            <person name="Darras S."/>
        </authorList>
    </citation>
    <scope>NUCLEOTIDE SEQUENCE [LARGE SCALE GENOMIC DNA]</scope>
</reference>
<dbReference type="Proteomes" id="UP001642483">
    <property type="component" value="Unassembled WGS sequence"/>
</dbReference>
<proteinExistence type="predicted"/>
<evidence type="ECO:0000256" key="1">
    <source>
        <dbReference type="ARBA" id="ARBA00022614"/>
    </source>
</evidence>
<organism evidence="5 6">
    <name type="scientific">Clavelina lepadiformis</name>
    <name type="common">Light-bulb sea squirt</name>
    <name type="synonym">Ascidia lepadiformis</name>
    <dbReference type="NCBI Taxonomy" id="159417"/>
    <lineage>
        <taxon>Eukaryota</taxon>
        <taxon>Metazoa</taxon>
        <taxon>Chordata</taxon>
        <taxon>Tunicata</taxon>
        <taxon>Ascidiacea</taxon>
        <taxon>Aplousobranchia</taxon>
        <taxon>Clavelinidae</taxon>
        <taxon>Clavelina</taxon>
    </lineage>
</organism>
<dbReference type="PANTHER" id="PTHR47189:SF1">
    <property type="entry name" value="MHC CLASS II TRANSACTIVATOR"/>
    <property type="match status" value="1"/>
</dbReference>
<evidence type="ECO:0000256" key="3">
    <source>
        <dbReference type="SAM" id="Phobius"/>
    </source>
</evidence>
<keyword evidence="3" id="KW-0472">Membrane</keyword>
<evidence type="ECO:0000313" key="6">
    <source>
        <dbReference type="Proteomes" id="UP001642483"/>
    </source>
</evidence>
<sequence>MHLNFFTLLIADEQAIKALKDYKRKYEDEEDVHFEVSFKNVYPSSIPRVYPRLVKEDIYTMQSSMLDTYVPSKKKVQQQQKDFNLGQEIFFNKLIEEREEHRFILVVGNPGSGKTVAYKRLSKQCDKFPHRICLNTRFIDIDYGDDDKLSLRELLIDRPYSELPEVTRNLIWNWVFANQDKCMLLIDGLDQVNWNLPPTLPKFDLDKKMSACELVASVWNGNFLKDVFVVATSRPHAALSIPKAMRPNATYYLQDLFPEDAKMLFRCYIKAKDDNLWNNIKSDAPQLHSFCLSPLILQFVARACITKSGISVTGLISITRVYITALSDLQHCSNFRQQNLRRNMQRMAKVAFDATRDSTVVVSERRLVQEGLDVDTVQDLVIVFHNRKGASAKIMKGERKLHFTHQTVQECFAALHILQGMSVVEFQDFAESIFFLDHWSMVRQFTCGIMLDIALKKGLFLCVLFHILYFM</sequence>
<dbReference type="InterPro" id="IPR027417">
    <property type="entry name" value="P-loop_NTPase"/>
</dbReference>
<evidence type="ECO:0000256" key="2">
    <source>
        <dbReference type="ARBA" id="ARBA00022737"/>
    </source>
</evidence>
<keyword evidence="3" id="KW-1133">Transmembrane helix</keyword>
<feature type="transmembrane region" description="Helical" evidence="3">
    <location>
        <begin position="449"/>
        <end position="470"/>
    </location>
</feature>
<name>A0ABP0G2M9_CLALP</name>
<dbReference type="SUPFAM" id="SSF52540">
    <property type="entry name" value="P-loop containing nucleoside triphosphate hydrolases"/>
    <property type="match status" value="1"/>
</dbReference>
<dbReference type="PANTHER" id="PTHR47189">
    <property type="entry name" value="MHC CLASS II TRANSACTIVATOR"/>
    <property type="match status" value="1"/>
</dbReference>
<dbReference type="Pfam" id="PF05729">
    <property type="entry name" value="NACHT"/>
    <property type="match status" value="1"/>
</dbReference>
<dbReference type="InterPro" id="IPR007111">
    <property type="entry name" value="NACHT_NTPase"/>
</dbReference>
<evidence type="ECO:0000313" key="5">
    <source>
        <dbReference type="EMBL" id="CAK8686106.1"/>
    </source>
</evidence>
<keyword evidence="1" id="KW-0433">Leucine-rich repeat</keyword>
<gene>
    <name evidence="5" type="ORF">CVLEPA_LOCUS18015</name>
</gene>
<protein>
    <recommendedName>
        <fullName evidence="4">NACHT domain-containing protein</fullName>
    </recommendedName>
</protein>
<keyword evidence="3" id="KW-0812">Transmembrane</keyword>
<dbReference type="Gene3D" id="3.40.50.300">
    <property type="entry name" value="P-loop containing nucleotide triphosphate hydrolases"/>
    <property type="match status" value="1"/>
</dbReference>
<keyword evidence="6" id="KW-1185">Reference proteome</keyword>
<dbReference type="EMBL" id="CAWYQH010000101">
    <property type="protein sequence ID" value="CAK8686106.1"/>
    <property type="molecule type" value="Genomic_DNA"/>
</dbReference>